<dbReference type="Pfam" id="PF00400">
    <property type="entry name" value="WD40"/>
    <property type="match status" value="2"/>
</dbReference>
<feature type="repeat" description="WD" evidence="6">
    <location>
        <begin position="130"/>
        <end position="172"/>
    </location>
</feature>
<dbReference type="SMART" id="SM00320">
    <property type="entry name" value="WD40"/>
    <property type="match status" value="4"/>
</dbReference>
<evidence type="ECO:0000256" key="4">
    <source>
        <dbReference type="ARBA" id="ARBA00022763"/>
    </source>
</evidence>
<evidence type="ECO:0000256" key="3">
    <source>
        <dbReference type="ARBA" id="ARBA00022737"/>
    </source>
</evidence>
<evidence type="ECO:0000256" key="5">
    <source>
        <dbReference type="ARBA" id="ARBA00023125"/>
    </source>
</evidence>
<dbReference type="InterPro" id="IPR015943">
    <property type="entry name" value="WD40/YVTN_repeat-like_dom_sf"/>
</dbReference>
<name>A0AAV7E450_ARIFI</name>
<keyword evidence="3" id="KW-0677">Repeat</keyword>
<dbReference type="PROSITE" id="PS50082">
    <property type="entry name" value="WD_REPEATS_2"/>
    <property type="match status" value="1"/>
</dbReference>
<keyword evidence="2 6" id="KW-0853">WD repeat</keyword>
<dbReference type="SUPFAM" id="SSF50978">
    <property type="entry name" value="WD40 repeat-like"/>
    <property type="match status" value="1"/>
</dbReference>
<evidence type="ECO:0000256" key="2">
    <source>
        <dbReference type="ARBA" id="ARBA00022574"/>
    </source>
</evidence>
<protein>
    <submittedName>
        <fullName evidence="8">Uncharacterized protein</fullName>
    </submittedName>
</protein>
<dbReference type="InterPro" id="IPR050853">
    <property type="entry name" value="WD_repeat_DNA-damage-binding"/>
</dbReference>
<dbReference type="GO" id="GO:0005634">
    <property type="term" value="C:nucleus"/>
    <property type="evidence" value="ECO:0007669"/>
    <property type="project" value="TreeGrafter"/>
</dbReference>
<evidence type="ECO:0000313" key="8">
    <source>
        <dbReference type="EMBL" id="KAG9442900.1"/>
    </source>
</evidence>
<keyword evidence="5" id="KW-0238">DNA-binding</keyword>
<accession>A0AAV7E450</accession>
<evidence type="ECO:0000313" key="9">
    <source>
        <dbReference type="Proteomes" id="UP000825729"/>
    </source>
</evidence>
<feature type="compositionally biased region" description="Acidic residues" evidence="7">
    <location>
        <begin position="1"/>
        <end position="12"/>
    </location>
</feature>
<evidence type="ECO:0000256" key="7">
    <source>
        <dbReference type="SAM" id="MobiDB-lite"/>
    </source>
</evidence>
<gene>
    <name evidence="8" type="ORF">H6P81_018754</name>
</gene>
<dbReference type="InterPro" id="IPR019775">
    <property type="entry name" value="WD40_repeat_CS"/>
</dbReference>
<dbReference type="PANTHER" id="PTHR14773:SF2">
    <property type="entry name" value="(WILD MALAYSIAN BANANA) HYPOTHETICAL PROTEIN"/>
    <property type="match status" value="1"/>
</dbReference>
<dbReference type="Gene3D" id="2.130.10.10">
    <property type="entry name" value="YVTN repeat-like/Quinoprotein amine dehydrogenase"/>
    <property type="match status" value="2"/>
</dbReference>
<dbReference type="Proteomes" id="UP000825729">
    <property type="component" value="Unassembled WGS sequence"/>
</dbReference>
<dbReference type="InterPro" id="IPR036322">
    <property type="entry name" value="WD40_repeat_dom_sf"/>
</dbReference>
<dbReference type="GO" id="GO:2000001">
    <property type="term" value="P:regulation of DNA damage checkpoint"/>
    <property type="evidence" value="ECO:0007669"/>
    <property type="project" value="TreeGrafter"/>
</dbReference>
<dbReference type="PROSITE" id="PS00678">
    <property type="entry name" value="WD_REPEATS_1"/>
    <property type="match status" value="1"/>
</dbReference>
<dbReference type="EMBL" id="JAINDJ010000007">
    <property type="protein sequence ID" value="KAG9442900.1"/>
    <property type="molecule type" value="Genomic_DNA"/>
</dbReference>
<dbReference type="PANTHER" id="PTHR14773">
    <property type="entry name" value="WD REPEAT-CONTAINING PROTEIN 76"/>
    <property type="match status" value="1"/>
</dbReference>
<organism evidence="8 9">
    <name type="scientific">Aristolochia fimbriata</name>
    <name type="common">White veined hardy Dutchman's pipe vine</name>
    <dbReference type="NCBI Taxonomy" id="158543"/>
    <lineage>
        <taxon>Eukaryota</taxon>
        <taxon>Viridiplantae</taxon>
        <taxon>Streptophyta</taxon>
        <taxon>Embryophyta</taxon>
        <taxon>Tracheophyta</taxon>
        <taxon>Spermatophyta</taxon>
        <taxon>Magnoliopsida</taxon>
        <taxon>Magnoliidae</taxon>
        <taxon>Piperales</taxon>
        <taxon>Aristolochiaceae</taxon>
        <taxon>Aristolochia</taxon>
    </lineage>
</organism>
<dbReference type="GO" id="GO:0003677">
    <property type="term" value="F:DNA binding"/>
    <property type="evidence" value="ECO:0007669"/>
    <property type="project" value="UniProtKB-KW"/>
</dbReference>
<feature type="region of interest" description="Disordered" evidence="7">
    <location>
        <begin position="1"/>
        <end position="20"/>
    </location>
</feature>
<evidence type="ECO:0000256" key="6">
    <source>
        <dbReference type="PROSITE-ProRule" id="PRU00221"/>
    </source>
</evidence>
<keyword evidence="4" id="KW-0227">DNA damage</keyword>
<reference evidence="8 9" key="1">
    <citation type="submission" date="2021-07" db="EMBL/GenBank/DDBJ databases">
        <title>The Aristolochia fimbriata genome: insights into angiosperm evolution, floral development and chemical biosynthesis.</title>
        <authorList>
            <person name="Jiao Y."/>
        </authorList>
    </citation>
    <scope>NUCLEOTIDE SEQUENCE [LARGE SCALE GENOMIC DNA]</scope>
    <source>
        <strain evidence="8">IBCAS-2021</strain>
        <tissue evidence="8">Leaf</tissue>
    </source>
</reference>
<proteinExistence type="inferred from homology"/>
<dbReference type="InterPro" id="IPR001680">
    <property type="entry name" value="WD40_rpt"/>
</dbReference>
<dbReference type="GO" id="GO:0006974">
    <property type="term" value="P:DNA damage response"/>
    <property type="evidence" value="ECO:0007669"/>
    <property type="project" value="UniProtKB-KW"/>
</dbReference>
<keyword evidence="9" id="KW-1185">Reference proteome</keyword>
<comment type="similarity">
    <text evidence="1">Belongs to the WD repeat DDB2/WDR76 family.</text>
</comment>
<dbReference type="AlphaFoldDB" id="A0AAV7E450"/>
<evidence type="ECO:0000256" key="1">
    <source>
        <dbReference type="ARBA" id="ARBA00005434"/>
    </source>
</evidence>
<sequence>MLQPEGEMEDAQNGDGSLNQNVEYTASPVFQYTCDKSTADENPFSPSSSYSISSLSALKVVGKSLYDPSLTKIYTMDVCYLKGAEANKVLVAAGGHGGYISVYGTNVEEESIEAEDGSETEACHIPLMGWKSSTSWVSGVSFLTENPMFLLSTSNDGRLVIWDISKQSSSSTSLPPMAGELISLHSKGIFSMDLMEDVVATASKDSSVSICRINEAGHLINEGSITSHHSGAIRGVCFGRSKDSLADCGADGRICILDRRTAEPCTLTIESDHSTGVNTVQWAPLNDFLLLSASKDPALLLYDIRNPTVPVHRLQGHTQINSRTCNQIYRPAFVDNGTAVATPGQGSKKISIYSVEKGQLISQGMVGYDANMALSSSGYDGKERLWVAAKQINQLCPVRLLNT</sequence>
<comment type="caution">
    <text evidence="8">The sequence shown here is derived from an EMBL/GenBank/DDBJ whole genome shotgun (WGS) entry which is preliminary data.</text>
</comment>